<comment type="caution">
    <text evidence="3">The sequence shown here is derived from an EMBL/GenBank/DDBJ whole genome shotgun (WGS) entry which is preliminary data.</text>
</comment>
<gene>
    <name evidence="3" type="ORF">FE247_00015</name>
</gene>
<dbReference type="EMBL" id="VBUC01000001">
    <property type="protein sequence ID" value="TLT01790.1"/>
    <property type="molecule type" value="Genomic_DNA"/>
</dbReference>
<evidence type="ECO:0000259" key="2">
    <source>
        <dbReference type="Pfam" id="PF20157"/>
    </source>
</evidence>
<dbReference type="Pfam" id="PF01973">
    <property type="entry name" value="MptE-like"/>
    <property type="match status" value="1"/>
</dbReference>
<organism evidence="3 4">
    <name type="scientific">Aliarcobacter cibarius</name>
    <dbReference type="NCBI Taxonomy" id="255507"/>
    <lineage>
        <taxon>Bacteria</taxon>
        <taxon>Pseudomonadati</taxon>
        <taxon>Campylobacterota</taxon>
        <taxon>Epsilonproteobacteria</taxon>
        <taxon>Campylobacterales</taxon>
        <taxon>Arcobacteraceae</taxon>
        <taxon>Aliarcobacter</taxon>
    </lineage>
</organism>
<protein>
    <submittedName>
        <fullName evidence="3">Motility associated factor glycosyltransferase family protein</fullName>
    </submittedName>
</protein>
<sequence length="683" mass="80458">MTQAQIQLQNALTTTFLANLVFLSEYDNELYHRIDELSRMIEYGTYKEKYALEFIMEDGDFDIYDIQNDKYLYNKKPKNFNNKALSEINFDSKGSFSIIESIYVSEEKFLNNEELFKDNLYLEKGYLQKKDLDEYREILQEDFSNYKYKKLNKIEKFVFIGTLLGRHIPSILKKTNAKNFFICERNLEIFRLSLFVTDYSNLARDDRTAVFSIMDKNYEFDHKAGTFLRNAYHQNYIIKYFTTNINVSEYFDQFMDAIVSEQTEGFNYYMMLDNVAKLALSRVNKYKIIQRELVKNSNLYLKNKPILYVGAGPSLTDNLDWILKNKDKFIIVSMGASCKKLLSYGIVPDIVGTLDPQYKILNDTQFTNEVIKELKNTIILASINTDQKILDKFNQELLYLFEVIFTINNKSKVENGYSIGEILGTILINLEVKDIYLIGLDLAINQDTGETHISEYESSTKFNMENLQASVDKNTFSIRQDLIKVKGNFREEVLTTRLFNTSLNTFSLSCSTLKHDFQKIYNLSKNGAYIDGTIPLDIHDLDMSLFDYINKDEKLLQLKNDFLVISNNYITQEVINKINIEKKYLIDIKNNLLKDQKIYKNFEEFMEDYLILERKLLIPEIDTIFTTCIFSFYFRALMPYINYCLNDKKTKKEFEKVNKINITMKKQLLKIFDKYIEYLNNVS</sequence>
<accession>A0ABY2V715</accession>
<name>A0ABY2V715_9BACT</name>
<proteinExistence type="predicted"/>
<reference evidence="3 4" key="1">
    <citation type="submission" date="2019-05" db="EMBL/GenBank/DDBJ databases">
        <title>Arcobacter cibarius and Arcobacter thereius providing challenges in identification an antibiotic susceptibility and Quinolone resistance.</title>
        <authorList>
            <person name="Busch A."/>
            <person name="Hanel I."/>
            <person name="Hotzel H."/>
            <person name="Tomaso H."/>
        </authorList>
    </citation>
    <scope>NUCLEOTIDE SEQUENCE [LARGE SCALE GENOMIC DNA]</scope>
    <source>
        <strain evidence="3 4">16CS0831-2</strain>
    </source>
</reference>
<evidence type="ECO:0000313" key="3">
    <source>
        <dbReference type="EMBL" id="TLT01790.1"/>
    </source>
</evidence>
<dbReference type="RefSeq" id="WP_138108151.1">
    <property type="nucleotide sequence ID" value="NZ_VBUC01000001.1"/>
</dbReference>
<dbReference type="InterPro" id="IPR045376">
    <property type="entry name" value="Maf_N"/>
</dbReference>
<keyword evidence="4" id="KW-1185">Reference proteome</keyword>
<dbReference type="PANTHER" id="PTHR41786:SF1">
    <property type="entry name" value="6-HYDROXYMETHYLPTERIN DIPHOSPHOKINASE MPTE-LIKE DOMAIN-CONTAINING PROTEIN"/>
    <property type="match status" value="1"/>
</dbReference>
<feature type="domain" description="6-hydroxymethylpterin diphosphokinase MptE-like" evidence="1">
    <location>
        <begin position="289"/>
        <end position="446"/>
    </location>
</feature>
<dbReference type="Proteomes" id="UP000305417">
    <property type="component" value="Unassembled WGS sequence"/>
</dbReference>
<dbReference type="InterPro" id="IPR002826">
    <property type="entry name" value="MptE-like"/>
</dbReference>
<evidence type="ECO:0000259" key="1">
    <source>
        <dbReference type="Pfam" id="PF01973"/>
    </source>
</evidence>
<feature type="domain" description="Glycosyltransferase Maf N-terminal" evidence="2">
    <location>
        <begin position="16"/>
        <end position="204"/>
    </location>
</feature>
<dbReference type="PANTHER" id="PTHR41786">
    <property type="entry name" value="MOTILITY ACCESSORY FACTOR MAF"/>
    <property type="match status" value="1"/>
</dbReference>
<dbReference type="Pfam" id="PF20157">
    <property type="entry name" value="Maf_flag10_N"/>
    <property type="match status" value="1"/>
</dbReference>
<evidence type="ECO:0000313" key="4">
    <source>
        <dbReference type="Proteomes" id="UP000305417"/>
    </source>
</evidence>